<protein>
    <recommendedName>
        <fullName evidence="2">UPAR/Ly6 domain-containing protein</fullName>
    </recommendedName>
</protein>
<sequence>MNKVLCWFLAASVLFVVAESLTCNTCRSALLGICLMSENVTCSPAQPNCYVGKAKFGNIADFIGFYTQGCLNTVTCNTTTTGTILGAPYNATYRCCSTDLCNVFGGANTVQLSLATSAALLLSLWNSVRC</sequence>
<gene>
    <name evidence="3" type="ORF">COCON_G00007110</name>
</gene>
<reference evidence="3" key="1">
    <citation type="journal article" date="2023" name="Science">
        <title>Genome structures resolve the early diversification of teleost fishes.</title>
        <authorList>
            <person name="Parey E."/>
            <person name="Louis A."/>
            <person name="Montfort J."/>
            <person name="Bouchez O."/>
            <person name="Roques C."/>
            <person name="Iampietro C."/>
            <person name="Lluch J."/>
            <person name="Castinel A."/>
            <person name="Donnadieu C."/>
            <person name="Desvignes T."/>
            <person name="Floi Bucao C."/>
            <person name="Jouanno E."/>
            <person name="Wen M."/>
            <person name="Mejri S."/>
            <person name="Dirks R."/>
            <person name="Jansen H."/>
            <person name="Henkel C."/>
            <person name="Chen W.J."/>
            <person name="Zahm M."/>
            <person name="Cabau C."/>
            <person name="Klopp C."/>
            <person name="Thompson A.W."/>
            <person name="Robinson-Rechavi M."/>
            <person name="Braasch I."/>
            <person name="Lecointre G."/>
            <person name="Bobe J."/>
            <person name="Postlethwait J.H."/>
            <person name="Berthelot C."/>
            <person name="Roest Crollius H."/>
            <person name="Guiguen Y."/>
        </authorList>
    </citation>
    <scope>NUCLEOTIDE SEQUENCE</scope>
    <source>
        <strain evidence="3">Concon-B</strain>
    </source>
</reference>
<proteinExistence type="predicted"/>
<feature type="domain" description="UPAR/Ly6" evidence="2">
    <location>
        <begin position="20"/>
        <end position="103"/>
    </location>
</feature>
<name>A0A9Q1E1Q9_CONCO</name>
<dbReference type="Pfam" id="PF00021">
    <property type="entry name" value="UPAR_LY6"/>
    <property type="match status" value="1"/>
</dbReference>
<organism evidence="3 4">
    <name type="scientific">Conger conger</name>
    <name type="common">Conger eel</name>
    <name type="synonym">Muraena conger</name>
    <dbReference type="NCBI Taxonomy" id="82655"/>
    <lineage>
        <taxon>Eukaryota</taxon>
        <taxon>Metazoa</taxon>
        <taxon>Chordata</taxon>
        <taxon>Craniata</taxon>
        <taxon>Vertebrata</taxon>
        <taxon>Euteleostomi</taxon>
        <taxon>Actinopterygii</taxon>
        <taxon>Neopterygii</taxon>
        <taxon>Teleostei</taxon>
        <taxon>Anguilliformes</taxon>
        <taxon>Congridae</taxon>
        <taxon>Conger</taxon>
    </lineage>
</organism>
<evidence type="ECO:0000259" key="2">
    <source>
        <dbReference type="Pfam" id="PF00021"/>
    </source>
</evidence>
<keyword evidence="4" id="KW-1185">Reference proteome</keyword>
<dbReference type="InterPro" id="IPR045860">
    <property type="entry name" value="Snake_toxin-like_sf"/>
</dbReference>
<dbReference type="OrthoDB" id="8835233at2759"/>
<dbReference type="SUPFAM" id="SSF57302">
    <property type="entry name" value="Snake toxin-like"/>
    <property type="match status" value="1"/>
</dbReference>
<dbReference type="CDD" id="cd00117">
    <property type="entry name" value="TFP"/>
    <property type="match status" value="1"/>
</dbReference>
<evidence type="ECO:0000256" key="1">
    <source>
        <dbReference type="SAM" id="SignalP"/>
    </source>
</evidence>
<dbReference type="Proteomes" id="UP001152803">
    <property type="component" value="Unassembled WGS sequence"/>
</dbReference>
<evidence type="ECO:0000313" key="3">
    <source>
        <dbReference type="EMBL" id="KAJ8288052.1"/>
    </source>
</evidence>
<accession>A0A9Q1E1Q9</accession>
<comment type="caution">
    <text evidence="3">The sequence shown here is derived from an EMBL/GenBank/DDBJ whole genome shotgun (WGS) entry which is preliminary data.</text>
</comment>
<dbReference type="EMBL" id="JAFJMO010000001">
    <property type="protein sequence ID" value="KAJ8288052.1"/>
    <property type="molecule type" value="Genomic_DNA"/>
</dbReference>
<feature type="signal peptide" evidence="1">
    <location>
        <begin position="1"/>
        <end position="20"/>
    </location>
</feature>
<dbReference type="InterPro" id="IPR016054">
    <property type="entry name" value="LY6_UPA_recep-like"/>
</dbReference>
<feature type="chain" id="PRO_5040336994" description="UPAR/Ly6 domain-containing protein" evidence="1">
    <location>
        <begin position="21"/>
        <end position="130"/>
    </location>
</feature>
<keyword evidence="1" id="KW-0732">Signal</keyword>
<evidence type="ECO:0000313" key="4">
    <source>
        <dbReference type="Proteomes" id="UP001152803"/>
    </source>
</evidence>
<dbReference type="AlphaFoldDB" id="A0A9Q1E1Q9"/>
<dbReference type="Gene3D" id="2.10.60.10">
    <property type="entry name" value="CD59"/>
    <property type="match status" value="1"/>
</dbReference>